<evidence type="ECO:0000313" key="7">
    <source>
        <dbReference type="Proteomes" id="UP000240883"/>
    </source>
</evidence>
<dbReference type="PROSITE" id="PS51891">
    <property type="entry name" value="CENP_V_GFA"/>
    <property type="match status" value="1"/>
</dbReference>
<dbReference type="EMBL" id="KZ678128">
    <property type="protein sequence ID" value="PSN73801.1"/>
    <property type="molecule type" value="Genomic_DNA"/>
</dbReference>
<evidence type="ECO:0000256" key="2">
    <source>
        <dbReference type="ARBA" id="ARBA00022723"/>
    </source>
</evidence>
<dbReference type="GO" id="GO:0046872">
    <property type="term" value="F:metal ion binding"/>
    <property type="evidence" value="ECO:0007669"/>
    <property type="project" value="UniProtKB-KW"/>
</dbReference>
<evidence type="ECO:0000259" key="5">
    <source>
        <dbReference type="PROSITE" id="PS51891"/>
    </source>
</evidence>
<keyword evidence="3" id="KW-0862">Zinc</keyword>
<dbReference type="PANTHER" id="PTHR33337:SF30">
    <property type="entry name" value="DUF636 DOMAIN PROTEIN (AFU_ORTHOLOGUE AFUA_1G03180)"/>
    <property type="match status" value="1"/>
</dbReference>
<feature type="domain" description="CENP-V/GFA" evidence="5">
    <location>
        <begin position="4"/>
        <end position="131"/>
    </location>
</feature>
<organism evidence="6 7">
    <name type="scientific">Corynespora cassiicola Philippines</name>
    <dbReference type="NCBI Taxonomy" id="1448308"/>
    <lineage>
        <taxon>Eukaryota</taxon>
        <taxon>Fungi</taxon>
        <taxon>Dikarya</taxon>
        <taxon>Ascomycota</taxon>
        <taxon>Pezizomycotina</taxon>
        <taxon>Dothideomycetes</taxon>
        <taxon>Pleosporomycetidae</taxon>
        <taxon>Pleosporales</taxon>
        <taxon>Corynesporascaceae</taxon>
        <taxon>Corynespora</taxon>
    </lineage>
</organism>
<dbReference type="SUPFAM" id="SSF51316">
    <property type="entry name" value="Mss4-like"/>
    <property type="match status" value="1"/>
</dbReference>
<evidence type="ECO:0000256" key="4">
    <source>
        <dbReference type="ARBA" id="ARBA00023239"/>
    </source>
</evidence>
<evidence type="ECO:0000256" key="1">
    <source>
        <dbReference type="ARBA" id="ARBA00005495"/>
    </source>
</evidence>
<dbReference type="GO" id="GO:0016846">
    <property type="term" value="F:carbon-sulfur lyase activity"/>
    <property type="evidence" value="ECO:0007669"/>
    <property type="project" value="InterPro"/>
</dbReference>
<accession>A0A2T2P800</accession>
<protein>
    <recommendedName>
        <fullName evidence="5">CENP-V/GFA domain-containing protein</fullName>
    </recommendedName>
</protein>
<sequence>MEMLRGSCLCGGIKYEVDISNETSLTTSLCHCRVCRKITSATTSLNLVVASSSFKLLKGALKAIKIKHFDDGFYMTLSFCGGCGSAVHAEAEMGEASPKAYIVQMGTLDDTGPLELSPSTEINVKHRLNWLRCIEGAEQRKGYAD</sequence>
<keyword evidence="2" id="KW-0479">Metal-binding</keyword>
<dbReference type="OrthoDB" id="2212170at2759"/>
<proteinExistence type="inferred from homology"/>
<dbReference type="STRING" id="1448308.A0A2T2P800"/>
<keyword evidence="4" id="KW-0456">Lyase</keyword>
<dbReference type="PANTHER" id="PTHR33337">
    <property type="entry name" value="GFA DOMAIN-CONTAINING PROTEIN"/>
    <property type="match status" value="1"/>
</dbReference>
<dbReference type="InterPro" id="IPR011057">
    <property type="entry name" value="Mss4-like_sf"/>
</dbReference>
<evidence type="ECO:0000256" key="3">
    <source>
        <dbReference type="ARBA" id="ARBA00022833"/>
    </source>
</evidence>
<gene>
    <name evidence="6" type="ORF">BS50DRAFT_614832</name>
</gene>
<dbReference type="Proteomes" id="UP000240883">
    <property type="component" value="Unassembled WGS sequence"/>
</dbReference>
<reference evidence="6 7" key="1">
    <citation type="journal article" date="2018" name="Front. Microbiol.">
        <title>Genome-Wide Analysis of Corynespora cassiicola Leaf Fall Disease Putative Effectors.</title>
        <authorList>
            <person name="Lopez D."/>
            <person name="Ribeiro S."/>
            <person name="Label P."/>
            <person name="Fumanal B."/>
            <person name="Venisse J.S."/>
            <person name="Kohler A."/>
            <person name="de Oliveira R.R."/>
            <person name="Labutti K."/>
            <person name="Lipzen A."/>
            <person name="Lail K."/>
            <person name="Bauer D."/>
            <person name="Ohm R.A."/>
            <person name="Barry K.W."/>
            <person name="Spatafora J."/>
            <person name="Grigoriev I.V."/>
            <person name="Martin F.M."/>
            <person name="Pujade-Renaud V."/>
        </authorList>
    </citation>
    <scope>NUCLEOTIDE SEQUENCE [LARGE SCALE GENOMIC DNA]</scope>
    <source>
        <strain evidence="6 7">Philippines</strain>
    </source>
</reference>
<dbReference type="Pfam" id="PF04828">
    <property type="entry name" value="GFA"/>
    <property type="match status" value="1"/>
</dbReference>
<dbReference type="AlphaFoldDB" id="A0A2T2P800"/>
<name>A0A2T2P800_CORCC</name>
<keyword evidence="7" id="KW-1185">Reference proteome</keyword>
<comment type="similarity">
    <text evidence="1">Belongs to the Gfa family.</text>
</comment>
<evidence type="ECO:0000313" key="6">
    <source>
        <dbReference type="EMBL" id="PSN73801.1"/>
    </source>
</evidence>
<dbReference type="Gene3D" id="3.90.1590.10">
    <property type="entry name" value="glutathione-dependent formaldehyde- activating enzyme (gfa)"/>
    <property type="match status" value="1"/>
</dbReference>
<dbReference type="InterPro" id="IPR006913">
    <property type="entry name" value="CENP-V/GFA"/>
</dbReference>